<reference evidence="1" key="1">
    <citation type="submission" date="2023-04" db="EMBL/GenBank/DDBJ databases">
        <title>A chromosome-level genome assembly of the parasitoid wasp Eretmocerus hayati.</title>
        <authorList>
            <person name="Zhong Y."/>
            <person name="Liu S."/>
            <person name="Liu Y."/>
        </authorList>
    </citation>
    <scope>NUCLEOTIDE SEQUENCE</scope>
    <source>
        <strain evidence="1">ZJU_SS_LIU_2023</strain>
    </source>
</reference>
<accession>A0ACC2N877</accession>
<organism evidence="1 2">
    <name type="scientific">Eretmocerus hayati</name>
    <dbReference type="NCBI Taxonomy" id="131215"/>
    <lineage>
        <taxon>Eukaryota</taxon>
        <taxon>Metazoa</taxon>
        <taxon>Ecdysozoa</taxon>
        <taxon>Arthropoda</taxon>
        <taxon>Hexapoda</taxon>
        <taxon>Insecta</taxon>
        <taxon>Pterygota</taxon>
        <taxon>Neoptera</taxon>
        <taxon>Endopterygota</taxon>
        <taxon>Hymenoptera</taxon>
        <taxon>Apocrita</taxon>
        <taxon>Proctotrupomorpha</taxon>
        <taxon>Chalcidoidea</taxon>
        <taxon>Aphelinidae</taxon>
        <taxon>Aphelininae</taxon>
        <taxon>Eretmocerus</taxon>
    </lineage>
</organism>
<dbReference type="Proteomes" id="UP001239111">
    <property type="component" value="Chromosome 4"/>
</dbReference>
<protein>
    <submittedName>
        <fullName evidence="1">Uncharacterized protein</fullName>
    </submittedName>
</protein>
<name>A0ACC2N877_9HYME</name>
<evidence type="ECO:0000313" key="2">
    <source>
        <dbReference type="Proteomes" id="UP001239111"/>
    </source>
</evidence>
<keyword evidence="2" id="KW-1185">Reference proteome</keyword>
<gene>
    <name evidence="1" type="ORF">QAD02_008921</name>
</gene>
<sequence length="296" mass="33473">MQNVDYLVDKHCNRFHQLNHDYTSTGHSDLLTRLKRSVGGLLTTVQEHPYMVSIRYEGGHICGGTILSETVILTAGQCVEPDTFLDLLYVKVGDTDINFKGSWHKVNETILHNEYQKLKLARGDSTYFVNDLALLKLESPITIDNITTKVVQLFDQDEEVHGYDRGTIVGWGYTPVIVTDPMERNSSITTRRRVQRLSTKLAQVELDIVSEKKCSELAPESDLNGQFCTYTLGRVACYGDFGGPIMLRGRQAGIMSWTQATQSNLCYQGYAFTAFTEITKFRKWIDEHTKVLSGKN</sequence>
<dbReference type="EMBL" id="CM056744">
    <property type="protein sequence ID" value="KAJ8667259.1"/>
    <property type="molecule type" value="Genomic_DNA"/>
</dbReference>
<evidence type="ECO:0000313" key="1">
    <source>
        <dbReference type="EMBL" id="KAJ8667259.1"/>
    </source>
</evidence>
<comment type="caution">
    <text evidence="1">The sequence shown here is derived from an EMBL/GenBank/DDBJ whole genome shotgun (WGS) entry which is preliminary data.</text>
</comment>
<proteinExistence type="predicted"/>